<keyword evidence="2" id="KW-1185">Reference proteome</keyword>
<dbReference type="PROSITE" id="PS51257">
    <property type="entry name" value="PROKAR_LIPOPROTEIN"/>
    <property type="match status" value="1"/>
</dbReference>
<sequence>MKTQFFALLATGLLLFSGCKKDADLLQIDCEEPAAQHALANFWARNGAPVQKFTFTSSTYPPQTTAKGNQLYVGSTSFAYTDGSALSANATIELEFREIETKAEMILSNMPTSSNGMPLESGGEYYFKVTEGNKRLRMTPQGRIYMATAYRSSSTRNSGMQLFFGQNTPNGFNWLLPSSQDVVSGVGPSQDTVTATGTLFQYIFTLNNDSLGWVNCDAFINATPRTPVFITANGTNMTKDNTAMYLVFKRRNSVVSTGILSFGSGLTLQLPNVPVGEEVDAVVLHKFNDKYYFGKQSATVAANQVIAPPIREVTEAELVAEIQQL</sequence>
<dbReference type="Proteomes" id="UP000642468">
    <property type="component" value="Unassembled WGS sequence"/>
</dbReference>
<reference evidence="1 2" key="1">
    <citation type="submission" date="2020-09" db="EMBL/GenBank/DDBJ databases">
        <authorList>
            <person name="Kim M.K."/>
        </authorList>
    </citation>
    <scope>NUCLEOTIDE SEQUENCE [LARGE SCALE GENOMIC DNA]</scope>
    <source>
        <strain evidence="1 2">BT646</strain>
    </source>
</reference>
<name>A0ABR8JKZ1_9BACT</name>
<evidence type="ECO:0000313" key="2">
    <source>
        <dbReference type="Proteomes" id="UP000642468"/>
    </source>
</evidence>
<protein>
    <submittedName>
        <fullName evidence="1">Uncharacterized protein</fullName>
    </submittedName>
</protein>
<accession>A0ABR8JKZ1</accession>
<dbReference type="RefSeq" id="WP_190784235.1">
    <property type="nucleotide sequence ID" value="NZ_JACWZZ010000002.1"/>
</dbReference>
<organism evidence="1 2">
    <name type="scientific">Hymenobacter duratus</name>
    <dbReference type="NCBI Taxonomy" id="2771356"/>
    <lineage>
        <taxon>Bacteria</taxon>
        <taxon>Pseudomonadati</taxon>
        <taxon>Bacteroidota</taxon>
        <taxon>Cytophagia</taxon>
        <taxon>Cytophagales</taxon>
        <taxon>Hymenobacteraceae</taxon>
        <taxon>Hymenobacter</taxon>
    </lineage>
</organism>
<gene>
    <name evidence="1" type="ORF">IC231_09190</name>
</gene>
<comment type="caution">
    <text evidence="1">The sequence shown here is derived from an EMBL/GenBank/DDBJ whole genome shotgun (WGS) entry which is preliminary data.</text>
</comment>
<evidence type="ECO:0000313" key="1">
    <source>
        <dbReference type="EMBL" id="MBD2715209.1"/>
    </source>
</evidence>
<dbReference type="EMBL" id="JACWZZ010000002">
    <property type="protein sequence ID" value="MBD2715209.1"/>
    <property type="molecule type" value="Genomic_DNA"/>
</dbReference>
<proteinExistence type="predicted"/>